<keyword evidence="5" id="KW-0472">Membrane</keyword>
<evidence type="ECO:0000313" key="11">
    <source>
        <dbReference type="Proteomes" id="UP000494170"/>
    </source>
</evidence>
<evidence type="ECO:0000259" key="8">
    <source>
        <dbReference type="PROSITE" id="PS50110"/>
    </source>
</evidence>
<dbReference type="Pfam" id="PF00211">
    <property type="entry name" value="Guanylate_cyc"/>
    <property type="match status" value="1"/>
</dbReference>
<dbReference type="SMART" id="SM00044">
    <property type="entry name" value="CYCc"/>
    <property type="match status" value="1"/>
</dbReference>
<dbReference type="PANTHER" id="PTHR11920">
    <property type="entry name" value="GUANYLYL CYCLASE"/>
    <property type="match status" value="1"/>
</dbReference>
<keyword evidence="2" id="KW-0812">Transmembrane</keyword>
<dbReference type="GO" id="GO:0016020">
    <property type="term" value="C:membrane"/>
    <property type="evidence" value="ECO:0007669"/>
    <property type="project" value="UniProtKB-SubCell"/>
</dbReference>
<dbReference type="PROSITE" id="PS50125">
    <property type="entry name" value="GUANYLATE_CYCLASE_2"/>
    <property type="match status" value="1"/>
</dbReference>
<dbReference type="Pfam" id="PF00072">
    <property type="entry name" value="Response_reg"/>
    <property type="match status" value="1"/>
</dbReference>
<keyword evidence="6" id="KW-0456">Lyase</keyword>
<feature type="domain" description="Guanylate cyclase" evidence="9">
    <location>
        <begin position="216"/>
        <end position="343"/>
    </location>
</feature>
<evidence type="ECO:0000256" key="2">
    <source>
        <dbReference type="ARBA" id="ARBA00022692"/>
    </source>
</evidence>
<dbReference type="InterPro" id="IPR001789">
    <property type="entry name" value="Sig_transdc_resp-reg_receiver"/>
</dbReference>
<evidence type="ECO:0000256" key="1">
    <source>
        <dbReference type="ARBA" id="ARBA00004370"/>
    </source>
</evidence>
<keyword evidence="4" id="KW-1133">Transmembrane helix</keyword>
<accession>A0A6P2NUV3</accession>
<dbReference type="GO" id="GO:0009190">
    <property type="term" value="P:cyclic nucleotide biosynthetic process"/>
    <property type="evidence" value="ECO:0007669"/>
    <property type="project" value="InterPro"/>
</dbReference>
<dbReference type="GO" id="GO:0000160">
    <property type="term" value="P:phosphorelay signal transduction system"/>
    <property type="evidence" value="ECO:0007669"/>
    <property type="project" value="InterPro"/>
</dbReference>
<name>A0A6P2NUV3_BURL3</name>
<evidence type="ECO:0000256" key="3">
    <source>
        <dbReference type="ARBA" id="ARBA00022741"/>
    </source>
</evidence>
<organism evidence="10 11">
    <name type="scientific">Burkholderia lata (strain ATCC 17760 / DSM 23089 / LMG 22485 / NCIMB 9086 / R18194 / 383)</name>
    <dbReference type="NCBI Taxonomy" id="482957"/>
    <lineage>
        <taxon>Bacteria</taxon>
        <taxon>Pseudomonadati</taxon>
        <taxon>Pseudomonadota</taxon>
        <taxon>Betaproteobacteria</taxon>
        <taxon>Burkholderiales</taxon>
        <taxon>Burkholderiaceae</taxon>
        <taxon>Burkholderia</taxon>
        <taxon>Burkholderia cepacia complex</taxon>
    </lineage>
</organism>
<sequence length="395" mass="43750">MIDSSAILDARILVVDDLEANILLLEQILRRAGYARVESTADASAVHELHRRHHYDLILLDLQMPGTDGFQVMDSLKSLEADSYLPVIVITAQPAHKLRALQVGAKDFISKPFDLAEVLMRVRNMLEVRLLHRELRKRGDVLEQKVREVEASHVLIRRQSSELQSLYAKVVAEQKVSERLLLNMLPYPIAERLKVHLDDIAGSFPEVIADRFADVSVLFADIVDFTGFSAGMRPEQLVEMLNEIFTGFDTIADHCGLEKIKTIGDAYMAAAGLPVPAADHATRAAHMALDMIDALARFNAARRCNLKLRIGINSGEVVAGVIGKRKFIYDLWGAAVNLASRMESQGVAGRVQVTEATRALLGEAFVFEERGLIAAKGMGEFRTWFLVGRTGVSPN</sequence>
<evidence type="ECO:0000256" key="7">
    <source>
        <dbReference type="PROSITE-ProRule" id="PRU00169"/>
    </source>
</evidence>
<dbReference type="Gene3D" id="3.40.50.2300">
    <property type="match status" value="1"/>
</dbReference>
<evidence type="ECO:0000313" key="10">
    <source>
        <dbReference type="EMBL" id="VWB98628.1"/>
    </source>
</evidence>
<dbReference type="PANTHER" id="PTHR11920:SF335">
    <property type="entry name" value="GUANYLATE CYCLASE"/>
    <property type="match status" value="1"/>
</dbReference>
<proteinExistence type="predicted"/>
<dbReference type="InterPro" id="IPR050401">
    <property type="entry name" value="Cyclic_nucleotide_synthase"/>
</dbReference>
<dbReference type="InterPro" id="IPR011006">
    <property type="entry name" value="CheY-like_superfamily"/>
</dbReference>
<dbReference type="EMBL" id="CABVPY010000033">
    <property type="protein sequence ID" value="VWB98628.1"/>
    <property type="molecule type" value="Genomic_DNA"/>
</dbReference>
<protein>
    <submittedName>
        <fullName evidence="10">Cyclase</fullName>
    </submittedName>
</protein>
<dbReference type="SMART" id="SM00448">
    <property type="entry name" value="REC"/>
    <property type="match status" value="1"/>
</dbReference>
<dbReference type="InterPro" id="IPR029787">
    <property type="entry name" value="Nucleotide_cyclase"/>
</dbReference>
<dbReference type="CDD" id="cd07302">
    <property type="entry name" value="CHD"/>
    <property type="match status" value="1"/>
</dbReference>
<dbReference type="AlphaFoldDB" id="A0A6P2NUV3"/>
<dbReference type="InterPro" id="IPR001054">
    <property type="entry name" value="A/G_cyclase"/>
</dbReference>
<keyword evidence="7" id="KW-0597">Phosphoprotein</keyword>
<evidence type="ECO:0000256" key="4">
    <source>
        <dbReference type="ARBA" id="ARBA00022989"/>
    </source>
</evidence>
<dbReference type="Proteomes" id="UP000494170">
    <property type="component" value="Unassembled WGS sequence"/>
</dbReference>
<gene>
    <name evidence="10" type="ORF">BLA6863_04735</name>
</gene>
<dbReference type="GO" id="GO:0004016">
    <property type="term" value="F:adenylate cyclase activity"/>
    <property type="evidence" value="ECO:0007669"/>
    <property type="project" value="UniProtKB-ARBA"/>
</dbReference>
<feature type="modified residue" description="4-aspartylphosphate" evidence="7">
    <location>
        <position position="61"/>
    </location>
</feature>
<feature type="domain" description="Response regulatory" evidence="8">
    <location>
        <begin position="11"/>
        <end position="126"/>
    </location>
</feature>
<keyword evidence="3" id="KW-0547">Nucleotide-binding</keyword>
<evidence type="ECO:0000259" key="9">
    <source>
        <dbReference type="PROSITE" id="PS50125"/>
    </source>
</evidence>
<dbReference type="SUPFAM" id="SSF52172">
    <property type="entry name" value="CheY-like"/>
    <property type="match status" value="1"/>
</dbReference>
<dbReference type="RefSeq" id="WP_174943635.1">
    <property type="nucleotide sequence ID" value="NZ_CABVPY010000033.1"/>
</dbReference>
<reference evidence="10 11" key="1">
    <citation type="submission" date="2019-09" db="EMBL/GenBank/DDBJ databases">
        <authorList>
            <person name="Depoorter E."/>
        </authorList>
    </citation>
    <scope>NUCLEOTIDE SEQUENCE [LARGE SCALE GENOMIC DNA]</scope>
    <source>
        <strain evidence="10">LMG 6863</strain>
    </source>
</reference>
<dbReference type="Gene3D" id="3.30.70.1230">
    <property type="entry name" value="Nucleotide cyclase"/>
    <property type="match status" value="1"/>
</dbReference>
<dbReference type="SUPFAM" id="SSF55073">
    <property type="entry name" value="Nucleotide cyclase"/>
    <property type="match status" value="1"/>
</dbReference>
<evidence type="ECO:0000256" key="6">
    <source>
        <dbReference type="ARBA" id="ARBA00023239"/>
    </source>
</evidence>
<dbReference type="GO" id="GO:0000166">
    <property type="term" value="F:nucleotide binding"/>
    <property type="evidence" value="ECO:0007669"/>
    <property type="project" value="UniProtKB-KW"/>
</dbReference>
<dbReference type="CDD" id="cd17551">
    <property type="entry name" value="REC_RpfG-like"/>
    <property type="match status" value="1"/>
</dbReference>
<evidence type="ECO:0000256" key="5">
    <source>
        <dbReference type="ARBA" id="ARBA00023136"/>
    </source>
</evidence>
<dbReference type="PROSITE" id="PS50110">
    <property type="entry name" value="RESPONSE_REGULATORY"/>
    <property type="match status" value="1"/>
</dbReference>
<comment type="subcellular location">
    <subcellularLocation>
        <location evidence="1">Membrane</location>
    </subcellularLocation>
</comment>